<dbReference type="PANTHER" id="PTHR43649:SF29">
    <property type="entry name" value="OSMOPROTECTIVE COMPOUNDS-BINDING PROTEIN GGTB"/>
    <property type="match status" value="1"/>
</dbReference>
<accession>A0A178A1M7</accession>
<name>A0A178A1M7_9BACI</name>
<dbReference type="Gene3D" id="3.40.190.10">
    <property type="entry name" value="Periplasmic binding protein-like II"/>
    <property type="match status" value="2"/>
</dbReference>
<dbReference type="PATRIC" id="fig|217031.6.peg.1341"/>
<comment type="caution">
    <text evidence="4">The sequence shown here is derived from an EMBL/GenBank/DDBJ whole genome shotgun (WGS) entry which is preliminary data.</text>
</comment>
<organism evidence="4 5">
    <name type="scientific">Lederbergia galactosidilytica</name>
    <dbReference type="NCBI Taxonomy" id="217031"/>
    <lineage>
        <taxon>Bacteria</taxon>
        <taxon>Bacillati</taxon>
        <taxon>Bacillota</taxon>
        <taxon>Bacilli</taxon>
        <taxon>Bacillales</taxon>
        <taxon>Bacillaceae</taxon>
        <taxon>Lederbergia</taxon>
    </lineage>
</organism>
<evidence type="ECO:0000313" key="4">
    <source>
        <dbReference type="EMBL" id="OAK74004.1"/>
    </source>
</evidence>
<dbReference type="EMBL" id="LDJR01000028">
    <property type="protein sequence ID" value="OAK74004.1"/>
    <property type="molecule type" value="Genomic_DNA"/>
</dbReference>
<dbReference type="InterPro" id="IPR006059">
    <property type="entry name" value="SBP"/>
</dbReference>
<dbReference type="PANTHER" id="PTHR43649">
    <property type="entry name" value="ARABINOSE-BINDING PROTEIN-RELATED"/>
    <property type="match status" value="1"/>
</dbReference>
<evidence type="ECO:0000313" key="5">
    <source>
        <dbReference type="Proteomes" id="UP000077881"/>
    </source>
</evidence>
<gene>
    <name evidence="4" type="ORF">ABB05_06200</name>
</gene>
<feature type="signal peptide" evidence="3">
    <location>
        <begin position="1"/>
        <end position="24"/>
    </location>
</feature>
<protein>
    <submittedName>
        <fullName evidence="4">ABC transporter substrate-binding protein</fullName>
    </submittedName>
</protein>
<dbReference type="Proteomes" id="UP000077881">
    <property type="component" value="Unassembled WGS sequence"/>
</dbReference>
<dbReference type="Pfam" id="PF01547">
    <property type="entry name" value="SBP_bac_1"/>
    <property type="match status" value="1"/>
</dbReference>
<evidence type="ECO:0000256" key="3">
    <source>
        <dbReference type="SAM" id="SignalP"/>
    </source>
</evidence>
<comment type="similarity">
    <text evidence="1">Belongs to the bacterial solute-binding protein 1 family.</text>
</comment>
<dbReference type="SUPFAM" id="SSF53850">
    <property type="entry name" value="Periplasmic binding protein-like II"/>
    <property type="match status" value="1"/>
</dbReference>
<evidence type="ECO:0000256" key="2">
    <source>
        <dbReference type="ARBA" id="ARBA00022448"/>
    </source>
</evidence>
<proteinExistence type="inferred from homology"/>
<sequence length="443" mass="48990">MLRKSKFSFIGFITSVCLITSLLASCNTTSSNNKQVNSNSKDNNEVTTTLNILISDVADNSGFRAVIEEIEKELNIKTNVELRPGGPEGVNVVKTRLATGGIPDLVVYNSGSLLMALNPDKHFVDMASEPYIDQVLDSYKEVVSDQEEIFGIPIQSSQVGAWFYNKKVYKELGLSVPRTWDELRENNEKIKDSGRTAVIGTYGELWTSQLPILADYYNLQAEEQNFADEYTAGKAKFATTDSALRGFERIQEIAESGYMNEDYTVATYDQGMQLLAEGNGVHYPMLAQFLPLLAEKYPDKINDIGVFPQPSDNADINGLTVWMPDAILISKESPNVDAAKKWMEFFVSKKGIEIYESKQKSVGPSVMEGVEIPEDAYEAVKDMAKYFEEGKVAPALEFASPIKGPNLAQLCTSVGSGTMTALEAAKSYDKDVEKQAKQLGIKW</sequence>
<keyword evidence="3" id="KW-0732">Signal</keyword>
<evidence type="ECO:0000256" key="1">
    <source>
        <dbReference type="ARBA" id="ARBA00008520"/>
    </source>
</evidence>
<dbReference type="InterPro" id="IPR050490">
    <property type="entry name" value="Bact_solute-bd_prot1"/>
</dbReference>
<dbReference type="AlphaFoldDB" id="A0A178A1M7"/>
<keyword evidence="2" id="KW-0813">Transport</keyword>
<feature type="chain" id="PRO_5039287249" evidence="3">
    <location>
        <begin position="25"/>
        <end position="443"/>
    </location>
</feature>
<keyword evidence="5" id="KW-1185">Reference proteome</keyword>
<reference evidence="4 5" key="1">
    <citation type="submission" date="2015-05" db="EMBL/GenBank/DDBJ databases">
        <title>Comparison of genome.</title>
        <authorList>
            <person name="Zheng Z."/>
            <person name="Sun M."/>
        </authorList>
    </citation>
    <scope>NUCLEOTIDE SEQUENCE [LARGE SCALE GENOMIC DNA]</scope>
    <source>
        <strain evidence="4 5">G25-74</strain>
    </source>
</reference>
<dbReference type="PROSITE" id="PS51257">
    <property type="entry name" value="PROKAR_LIPOPROTEIN"/>
    <property type="match status" value="1"/>
</dbReference>
<dbReference type="STRING" id="217031.ABB05_06200"/>